<comment type="similarity">
    <text evidence="1 2">Belongs to the UPF0225 family.</text>
</comment>
<gene>
    <name evidence="4" type="ORF">VRU49_08765</name>
</gene>
<dbReference type="NCBIfam" id="NF002486">
    <property type="entry name" value="PRK01752.1"/>
    <property type="match status" value="1"/>
</dbReference>
<dbReference type="PANTHER" id="PTHR33747:SF1">
    <property type="entry name" value="ADENYLATE CYCLASE-ASSOCIATED CAP C-TERMINAL DOMAIN-CONTAINING PROTEIN"/>
    <property type="match status" value="1"/>
</dbReference>
<dbReference type="HAMAP" id="MF_00612">
    <property type="entry name" value="UPF0225"/>
    <property type="match status" value="1"/>
</dbReference>
<dbReference type="PANTHER" id="PTHR33747">
    <property type="entry name" value="UPF0225 PROTEIN SCO1677"/>
    <property type="match status" value="1"/>
</dbReference>
<keyword evidence="5" id="KW-1185">Reference proteome</keyword>
<dbReference type="RefSeq" id="WP_330146402.1">
    <property type="nucleotide sequence ID" value="NZ_JAZDQU010000002.1"/>
</dbReference>
<dbReference type="Pfam" id="PF17775">
    <property type="entry name" value="YchJ_M-like"/>
    <property type="match status" value="1"/>
</dbReference>
<evidence type="ECO:0000256" key="1">
    <source>
        <dbReference type="ARBA" id="ARBA00010839"/>
    </source>
</evidence>
<evidence type="ECO:0000313" key="4">
    <source>
        <dbReference type="EMBL" id="MEE1885505.1"/>
    </source>
</evidence>
<evidence type="ECO:0000313" key="5">
    <source>
        <dbReference type="Proteomes" id="UP001337681"/>
    </source>
</evidence>
<evidence type="ECO:0000259" key="3">
    <source>
        <dbReference type="Pfam" id="PF17775"/>
    </source>
</evidence>
<name>A0ABU7H304_9SPHI</name>
<dbReference type="EMBL" id="JAZDQU010000002">
    <property type="protein sequence ID" value="MEE1885505.1"/>
    <property type="molecule type" value="Genomic_DNA"/>
</dbReference>
<dbReference type="SUPFAM" id="SSF54427">
    <property type="entry name" value="NTF2-like"/>
    <property type="match status" value="1"/>
</dbReference>
<dbReference type="Pfam" id="PF02810">
    <property type="entry name" value="SEC-C"/>
    <property type="match status" value="1"/>
</dbReference>
<feature type="domain" description="YchJ-like middle NTF2-like" evidence="3">
    <location>
        <begin position="29"/>
        <end position="121"/>
    </location>
</feature>
<dbReference type="Gene3D" id="3.10.450.50">
    <property type="match status" value="1"/>
</dbReference>
<comment type="caution">
    <text evidence="4">The sequence shown here is derived from an EMBL/GenBank/DDBJ whole genome shotgun (WGS) entry which is preliminary data.</text>
</comment>
<accession>A0ABU7H304</accession>
<dbReference type="InterPro" id="IPR032710">
    <property type="entry name" value="NTF2-like_dom_sf"/>
</dbReference>
<proteinExistence type="inferred from homology"/>
<reference evidence="4 5" key="1">
    <citation type="submission" date="2024-01" db="EMBL/GenBank/DDBJ databases">
        <title>Pedobacter sp. nov., isolated from oil-contaminated soil.</title>
        <authorList>
            <person name="Le N.T.T."/>
        </authorList>
    </citation>
    <scope>NUCLEOTIDE SEQUENCE [LARGE SCALE GENOMIC DNA]</scope>
    <source>
        <strain evidence="4 5">VNH31</strain>
    </source>
</reference>
<evidence type="ECO:0000256" key="2">
    <source>
        <dbReference type="HAMAP-Rule" id="MF_00612"/>
    </source>
</evidence>
<dbReference type="Proteomes" id="UP001337681">
    <property type="component" value="Unassembled WGS sequence"/>
</dbReference>
<organism evidence="4 5">
    <name type="scientific">Pedobacter flavus</name>
    <dbReference type="NCBI Taxonomy" id="3113906"/>
    <lineage>
        <taxon>Bacteria</taxon>
        <taxon>Pseudomonadati</taxon>
        <taxon>Bacteroidota</taxon>
        <taxon>Sphingobacteriia</taxon>
        <taxon>Sphingobacteriales</taxon>
        <taxon>Sphingobacteriaceae</taxon>
        <taxon>Pedobacter</taxon>
    </lineage>
</organism>
<dbReference type="InterPro" id="IPR004027">
    <property type="entry name" value="SEC_C_motif"/>
</dbReference>
<dbReference type="InterPro" id="IPR023006">
    <property type="entry name" value="YchJ-like"/>
</dbReference>
<sequence length="126" mass="14525">MSVLCPCGSGNPYALCCRPLHLKKAVAQSPEQLMRSRYAAYVVKEIDYLVQTTHPSVRKLHAFEDIENWANSNLWDGLEIVEAYGNVVEFKAYFKQDGKSYIHHEISVFEQVDNQWYYLSGTYPKS</sequence>
<dbReference type="InterPro" id="IPR048469">
    <property type="entry name" value="YchJ-like_M"/>
</dbReference>
<protein>
    <recommendedName>
        <fullName evidence="2">UPF0225 protein VRU49_08765</fullName>
    </recommendedName>
</protein>